<dbReference type="GeneID" id="97179712"/>
<feature type="transmembrane region" description="Helical" evidence="1">
    <location>
        <begin position="34"/>
        <end position="54"/>
    </location>
</feature>
<dbReference type="EMBL" id="UAUU01000011">
    <property type="protein sequence ID" value="SPZ92872.1"/>
    <property type="molecule type" value="Genomic_DNA"/>
</dbReference>
<dbReference type="AlphaFoldDB" id="A0A2X2JF05"/>
<dbReference type="PANTHER" id="PTHR30386:SF27">
    <property type="entry name" value="MEMBRANE FUSION PROTEIN (MFP) FAMILY PROTEIN"/>
    <property type="match status" value="1"/>
</dbReference>
<dbReference type="Proteomes" id="UP000251241">
    <property type="component" value="Unassembled WGS sequence"/>
</dbReference>
<sequence length="453" mass="50522">MLINKDHSNRTTLSWRDLSHDAVDSLLKERGSLVLGRILVLSGIVFVLALFLPWRQTILGVGTVTALRPQDRPQTIQNQIGGRIEYWAVTEGQEVKKGDTILVLSETAQSYFDPMLPVRLEEQLHAKRSGEDAANQKMQATQAQIEALKNGLDFQLASAKNKVVQAQNVVKIDSAELVAVMSFFETSEKRLKRYEEGYRDGLFSLTDIETRRLNLQNDRAKVVSADNKLSNSRQSLTNASIELNNIRAKYNESLAKAQSDLSSAFSSKASVQGDIAKLRNEISNIDVRRGLYVVRAPQDGFIVKTFKAGIGENMKEGESVATLQPKKPLLAVELYVNAMDVPLIEPESDVRLQFDGWPSIQFSGWPSVAVGTFAGKVSVIDKVSSTNGRFRILIRATDPVPEGDEPWPIQLNQGSGAYGRVILNKVPLWYEIWRQLNGFPPSLEREPKESEKK</sequence>
<accession>A0A2X2JF05</accession>
<protein>
    <submittedName>
        <fullName evidence="2">Type I secretion membrane fusion protein, HlyD family</fullName>
    </submittedName>
</protein>
<dbReference type="Gene3D" id="1.20.1600.10">
    <property type="entry name" value="Outer membrane efflux proteins (OEP)"/>
    <property type="match status" value="1"/>
</dbReference>
<gene>
    <name evidence="2" type="ORF">NCTC11343_04824</name>
</gene>
<dbReference type="InterPro" id="IPR050739">
    <property type="entry name" value="MFP"/>
</dbReference>
<keyword evidence="1" id="KW-1133">Transmembrane helix</keyword>
<evidence type="ECO:0000313" key="3">
    <source>
        <dbReference type="Proteomes" id="UP000251241"/>
    </source>
</evidence>
<dbReference type="SUPFAM" id="SSF111369">
    <property type="entry name" value="HlyD-like secretion proteins"/>
    <property type="match status" value="1"/>
</dbReference>
<reference evidence="2 3" key="1">
    <citation type="submission" date="2018-06" db="EMBL/GenBank/DDBJ databases">
        <authorList>
            <consortium name="Pathogen Informatics"/>
            <person name="Doyle S."/>
        </authorList>
    </citation>
    <scope>NUCLEOTIDE SEQUENCE [LARGE SCALE GENOMIC DNA]</scope>
    <source>
        <strain evidence="2 3">NCTC11343</strain>
    </source>
</reference>
<evidence type="ECO:0000313" key="2">
    <source>
        <dbReference type="EMBL" id="SPZ92872.1"/>
    </source>
</evidence>
<organism evidence="2 3">
    <name type="scientific">Sphingobacterium multivorum</name>
    <dbReference type="NCBI Taxonomy" id="28454"/>
    <lineage>
        <taxon>Bacteria</taxon>
        <taxon>Pseudomonadati</taxon>
        <taxon>Bacteroidota</taxon>
        <taxon>Sphingobacteriia</taxon>
        <taxon>Sphingobacteriales</taxon>
        <taxon>Sphingobacteriaceae</taxon>
        <taxon>Sphingobacterium</taxon>
    </lineage>
</organism>
<dbReference type="RefSeq" id="WP_112376063.1">
    <property type="nucleotide sequence ID" value="NZ_CP069793.1"/>
</dbReference>
<dbReference type="PANTHER" id="PTHR30386">
    <property type="entry name" value="MEMBRANE FUSION SUBUNIT OF EMRAB-TOLC MULTIDRUG EFFLUX PUMP"/>
    <property type="match status" value="1"/>
</dbReference>
<proteinExistence type="predicted"/>
<keyword evidence="1" id="KW-0812">Transmembrane</keyword>
<name>A0A2X2JF05_SPHMU</name>
<keyword evidence="1" id="KW-0472">Membrane</keyword>
<evidence type="ECO:0000256" key="1">
    <source>
        <dbReference type="SAM" id="Phobius"/>
    </source>
</evidence>